<dbReference type="Proteomes" id="UP000033858">
    <property type="component" value="Unassembled WGS sequence"/>
</dbReference>
<dbReference type="EMBL" id="LCAE01000022">
    <property type="protein sequence ID" value="KKR86097.1"/>
    <property type="molecule type" value="Genomic_DNA"/>
</dbReference>
<organism evidence="1 2">
    <name type="scientific">Candidatus Woesebacteria bacterium GW2011_GWB1_41_10</name>
    <dbReference type="NCBI Taxonomy" id="1618577"/>
    <lineage>
        <taxon>Bacteria</taxon>
        <taxon>Candidatus Woeseibacteriota</taxon>
    </lineage>
</organism>
<protein>
    <submittedName>
        <fullName evidence="1">Methyltransferase domain family</fullName>
    </submittedName>
</protein>
<dbReference type="GO" id="GO:0008168">
    <property type="term" value="F:methyltransferase activity"/>
    <property type="evidence" value="ECO:0007669"/>
    <property type="project" value="UniProtKB-KW"/>
</dbReference>
<dbReference type="Pfam" id="PF13489">
    <property type="entry name" value="Methyltransf_23"/>
    <property type="match status" value="1"/>
</dbReference>
<dbReference type="CDD" id="cd02440">
    <property type="entry name" value="AdoMet_MTases"/>
    <property type="match status" value="1"/>
</dbReference>
<accession>A0A0G0XEE0</accession>
<keyword evidence="1" id="KW-0808">Transferase</keyword>
<name>A0A0G0XEE0_9BACT</name>
<evidence type="ECO:0000313" key="1">
    <source>
        <dbReference type="EMBL" id="KKR86097.1"/>
    </source>
</evidence>
<dbReference type="Gene3D" id="3.40.50.150">
    <property type="entry name" value="Vaccinia Virus protein VP39"/>
    <property type="match status" value="1"/>
</dbReference>
<gene>
    <name evidence="1" type="ORF">UU32_C0022G0002</name>
</gene>
<evidence type="ECO:0000313" key="2">
    <source>
        <dbReference type="Proteomes" id="UP000033858"/>
    </source>
</evidence>
<keyword evidence="1" id="KW-0489">Methyltransferase</keyword>
<dbReference type="GO" id="GO:0032259">
    <property type="term" value="P:methylation"/>
    <property type="evidence" value="ECO:0007669"/>
    <property type="project" value="UniProtKB-KW"/>
</dbReference>
<sequence length="169" mass="19257">MSRHTSEVGNRSGRVLDIGASTGTFLSIFKKEGWEVLGVDPSRSSAGEIKIIHEHFEKTDLPKNYFDLVILNHTLEHMDNPMFVLKKVYKVLKKNGILFVDVPNAGGLGAKILGRYWPYRLPKEHKHQFTGESLSKIFGKAGFKVIHFAHYWNLNVSDFYLISLLFPIL</sequence>
<dbReference type="PANTHER" id="PTHR43861:SF6">
    <property type="entry name" value="METHYLTRANSFERASE TYPE 11"/>
    <property type="match status" value="1"/>
</dbReference>
<dbReference type="PANTHER" id="PTHR43861">
    <property type="entry name" value="TRANS-ACONITATE 2-METHYLTRANSFERASE-RELATED"/>
    <property type="match status" value="1"/>
</dbReference>
<comment type="caution">
    <text evidence="1">The sequence shown here is derived from an EMBL/GenBank/DDBJ whole genome shotgun (WGS) entry which is preliminary data.</text>
</comment>
<dbReference type="SUPFAM" id="SSF53335">
    <property type="entry name" value="S-adenosyl-L-methionine-dependent methyltransferases"/>
    <property type="match status" value="1"/>
</dbReference>
<reference evidence="1 2" key="1">
    <citation type="journal article" date="2015" name="Nature">
        <title>rRNA introns, odd ribosomes, and small enigmatic genomes across a large radiation of phyla.</title>
        <authorList>
            <person name="Brown C.T."/>
            <person name="Hug L.A."/>
            <person name="Thomas B.C."/>
            <person name="Sharon I."/>
            <person name="Castelle C.J."/>
            <person name="Singh A."/>
            <person name="Wilkins M.J."/>
            <person name="Williams K.H."/>
            <person name="Banfield J.F."/>
        </authorList>
    </citation>
    <scope>NUCLEOTIDE SEQUENCE [LARGE SCALE GENOMIC DNA]</scope>
</reference>
<dbReference type="AlphaFoldDB" id="A0A0G0XEE0"/>
<proteinExistence type="predicted"/>
<dbReference type="InterPro" id="IPR029063">
    <property type="entry name" value="SAM-dependent_MTases_sf"/>
</dbReference>